<name>A0AAD8C176_BIOPF</name>
<keyword evidence="10" id="KW-0539">Nucleus</keyword>
<keyword evidence="8" id="KW-0238">DNA-binding</keyword>
<dbReference type="PROSITE" id="PS50157">
    <property type="entry name" value="ZINC_FINGER_C2H2_2"/>
    <property type="match status" value="17"/>
</dbReference>
<dbReference type="FunFam" id="3.30.160.60:FF:000624">
    <property type="entry name" value="zinc finger protein 697"/>
    <property type="match status" value="1"/>
</dbReference>
<feature type="domain" description="C2H2-type" evidence="13">
    <location>
        <begin position="464"/>
        <end position="491"/>
    </location>
</feature>
<feature type="compositionally biased region" description="Basic and acidic residues" evidence="12">
    <location>
        <begin position="112"/>
        <end position="129"/>
    </location>
</feature>
<sequence>MDDEKIVIKTEPMDSFDWDNQQLDIGAGKKELPKQSTENCTSFSAAEIAEKVKNIKRRLSSHDDSNDESYKADHYDDNVFSETMLDKEKKCKPSQIKRSISTDEDIQFQNKSKTERVSFKRNDSDSYDNYHYHTLASKQDKSEEDSQNTVDLKPDIADLDDESRPASKSNSVHSLSGDNSLGKTLATSLQLIATNTASSPIVPSSAAVNHTQSRISPSSSSHSSCAATHVVVISPVDPPRRYRTRSASKTDKPKRERRTRSATKISNAKVKEKDVEMMKPLLNKDGSVTLYQCEECNKVFNKKQTLRQHFITHTNRFACPYCDARCKSKGDLRTHIQTHTKEKPFHCDICNTDYTRESILRKHMKTQTHIRACYERDNMLRLQSKEPPNTCEKEVDQFVPSQTKVRLEGFSCRHCKKVVFCKSEYKKHVKSHSFKHVCNICQKGCINALLLKIHKRSHTKNNLLSCKVCSRTFANLYRLKEHVKTHKSLNINKPSQEMLIKAAINKHNKDLKQKMSNAKPGQTSSAKGGKLECEICQKTFSSEKRFENHSRVHEGTYVCGVCKKTFGSVPKLKIHLRFHGRMFHCDTCDKSFFDDKDLQDHIHIQHVMERNYPCKICNERFITAGDLKEHVNHHAPTMLFSGASLEESTIPVVSRTGKKGTSSGFSVSKFSESEDSTEEETRKQQESAKGDSDDESILSSHEFFDIINSALDGSDDNMNDSELSDSDDDLFEGIKSVLESEVLTSGESDLDNKDSYSLQKPIMYSHNEIIKKHTADFDRYTEKDEETKSFVCKLCDLQFEEIKYLKNHFKCHVCEYCNKFFTDKEKLAAHKARHVKQLLKEIKNEAQRLHIPKQGWKGYLMVSSESDDDFEDQFLNELEDILEGEPPKVPRSVYFLHTLSHEEIVRANKQIFDHYSCLDLTNNIFACTICKRKYARPTTLTRHFKTHVCQFCNKFFEDKSDLLEHKYRHRKKAALMKAEITGEGSKMPPSPIVSKQNRDMFKRYSYIDAERNINRCTLCCKDFVRRTVLTRHMKTHICSHCDKFFEDKYDLAKHTSFHKVEKHYLDEDDANNEDYAEFDEEEKQYSNNSSITGNLEADEKTIALTPSFSAPMGHFNPSYHPQPPCSSSRNDTITFIQIPNTEGGDNSSTHVYTGSGSGASSYQIISQPVDVYKDTAQESFLVASTSCQGQDVEKIIAISQPQIVTSGSESRERLFECGECGKRFFKNGHLKSHMTIHTGDRPFVCRLCGKAFGRGTTLRKHEKTHMKRCKICDTSFNHKYELDLHMQIHRTYAFYK</sequence>
<evidence type="ECO:0000256" key="6">
    <source>
        <dbReference type="ARBA" id="ARBA00022833"/>
    </source>
</evidence>
<dbReference type="PANTHER" id="PTHR24376:SF216">
    <property type="entry name" value="ZINC FINGER PROTEIN 420-LIKE"/>
    <property type="match status" value="1"/>
</dbReference>
<feature type="compositionally biased region" description="Low complexity" evidence="12">
    <location>
        <begin position="201"/>
        <end position="224"/>
    </location>
</feature>
<feature type="region of interest" description="Disordered" evidence="12">
    <location>
        <begin position="201"/>
        <end position="263"/>
    </location>
</feature>
<evidence type="ECO:0000256" key="9">
    <source>
        <dbReference type="ARBA" id="ARBA00023163"/>
    </source>
</evidence>
<proteinExistence type="inferred from homology"/>
<evidence type="ECO:0000313" key="15">
    <source>
        <dbReference type="Proteomes" id="UP001233172"/>
    </source>
</evidence>
<dbReference type="GO" id="GO:0000978">
    <property type="term" value="F:RNA polymerase II cis-regulatory region sequence-specific DNA binding"/>
    <property type="evidence" value="ECO:0007669"/>
    <property type="project" value="TreeGrafter"/>
</dbReference>
<feature type="domain" description="C2H2-type" evidence="13">
    <location>
        <begin position="531"/>
        <end position="558"/>
    </location>
</feature>
<reference evidence="14" key="2">
    <citation type="submission" date="2023-04" db="EMBL/GenBank/DDBJ databases">
        <authorList>
            <person name="Bu L."/>
            <person name="Lu L."/>
            <person name="Laidemitt M.R."/>
            <person name="Zhang S.M."/>
            <person name="Mutuku M."/>
            <person name="Mkoji G."/>
            <person name="Steinauer M."/>
            <person name="Loker E.S."/>
        </authorList>
    </citation>
    <scope>NUCLEOTIDE SEQUENCE</scope>
    <source>
        <strain evidence="14">KasaAsao</strain>
        <tissue evidence="14">Whole Snail</tissue>
    </source>
</reference>
<dbReference type="Pfam" id="PF00096">
    <property type="entry name" value="zf-C2H2"/>
    <property type="match status" value="8"/>
</dbReference>
<keyword evidence="5 11" id="KW-0863">Zinc-finger</keyword>
<evidence type="ECO:0000256" key="5">
    <source>
        <dbReference type="ARBA" id="ARBA00022771"/>
    </source>
</evidence>
<keyword evidence="15" id="KW-1185">Reference proteome</keyword>
<feature type="domain" description="C2H2-type" evidence="13">
    <location>
        <begin position="1036"/>
        <end position="1063"/>
    </location>
</feature>
<evidence type="ECO:0000256" key="7">
    <source>
        <dbReference type="ARBA" id="ARBA00023015"/>
    </source>
</evidence>
<feature type="domain" description="C2H2-type" evidence="13">
    <location>
        <begin position="925"/>
        <end position="947"/>
    </location>
</feature>
<dbReference type="PROSITE" id="PS00028">
    <property type="entry name" value="ZINC_FINGER_C2H2_1"/>
    <property type="match status" value="19"/>
</dbReference>
<feature type="domain" description="C2H2-type" evidence="13">
    <location>
        <begin position="291"/>
        <end position="318"/>
    </location>
</feature>
<dbReference type="InterPro" id="IPR013087">
    <property type="entry name" value="Znf_C2H2_type"/>
</dbReference>
<dbReference type="GO" id="GO:0001228">
    <property type="term" value="F:DNA-binding transcription activator activity, RNA polymerase II-specific"/>
    <property type="evidence" value="ECO:0007669"/>
    <property type="project" value="TreeGrafter"/>
</dbReference>
<dbReference type="GO" id="GO:0005634">
    <property type="term" value="C:nucleus"/>
    <property type="evidence" value="ECO:0007669"/>
    <property type="project" value="UniProtKB-SubCell"/>
</dbReference>
<evidence type="ECO:0000313" key="14">
    <source>
        <dbReference type="EMBL" id="KAK0064561.1"/>
    </source>
</evidence>
<keyword evidence="6" id="KW-0862">Zinc</keyword>
<evidence type="ECO:0000256" key="12">
    <source>
        <dbReference type="SAM" id="MobiDB-lite"/>
    </source>
</evidence>
<comment type="similarity">
    <text evidence="2">Belongs to the krueppel C2H2-type zinc-finger protein family.</text>
</comment>
<feature type="domain" description="C2H2-type" evidence="13">
    <location>
        <begin position="1215"/>
        <end position="1242"/>
    </location>
</feature>
<comment type="caution">
    <text evidence="14">The sequence shown here is derived from an EMBL/GenBank/DDBJ whole genome shotgun (WGS) entry which is preliminary data.</text>
</comment>
<feature type="domain" description="C2H2-type" evidence="13">
    <location>
        <begin position="1267"/>
        <end position="1289"/>
    </location>
</feature>
<reference evidence="14" key="1">
    <citation type="journal article" date="2023" name="PLoS Negl. Trop. Dis.">
        <title>A genome sequence for Biomphalaria pfeifferi, the major vector snail for the human-infecting parasite Schistosoma mansoni.</title>
        <authorList>
            <person name="Bu L."/>
            <person name="Lu L."/>
            <person name="Laidemitt M.R."/>
            <person name="Zhang S.M."/>
            <person name="Mutuku M."/>
            <person name="Mkoji G."/>
            <person name="Steinauer M."/>
            <person name="Loker E.S."/>
        </authorList>
    </citation>
    <scope>NUCLEOTIDE SEQUENCE</scope>
    <source>
        <strain evidence="14">KasaAsao</strain>
    </source>
</reference>
<evidence type="ECO:0000256" key="1">
    <source>
        <dbReference type="ARBA" id="ARBA00004123"/>
    </source>
</evidence>
<protein>
    <submittedName>
        <fullName evidence="14">Zinc finger protein Xfin</fullName>
    </submittedName>
</protein>
<dbReference type="GO" id="GO:0008270">
    <property type="term" value="F:zinc ion binding"/>
    <property type="evidence" value="ECO:0007669"/>
    <property type="project" value="UniProtKB-KW"/>
</dbReference>
<dbReference type="InterPro" id="IPR003604">
    <property type="entry name" value="Matrin/U1-like-C_Znf_C2H2"/>
</dbReference>
<feature type="domain" description="C2H2-type" evidence="13">
    <location>
        <begin position="410"/>
        <end position="437"/>
    </location>
</feature>
<accession>A0AAD8C176</accession>
<dbReference type="EMBL" id="JASAOG010000017">
    <property type="protein sequence ID" value="KAK0064561.1"/>
    <property type="molecule type" value="Genomic_DNA"/>
</dbReference>
<feature type="domain" description="C2H2-type" evidence="13">
    <location>
        <begin position="317"/>
        <end position="344"/>
    </location>
</feature>
<gene>
    <name evidence="14" type="ORF">Bpfe_006220</name>
</gene>
<keyword evidence="4" id="KW-0677">Repeat</keyword>
<keyword evidence="7" id="KW-0805">Transcription regulation</keyword>
<feature type="region of interest" description="Disordered" evidence="12">
    <location>
        <begin position="82"/>
        <end position="129"/>
    </location>
</feature>
<dbReference type="Proteomes" id="UP001233172">
    <property type="component" value="Unassembled WGS sequence"/>
</dbReference>
<dbReference type="Gene3D" id="3.30.160.60">
    <property type="entry name" value="Classic Zinc Finger"/>
    <property type="match status" value="9"/>
</dbReference>
<evidence type="ECO:0000256" key="3">
    <source>
        <dbReference type="ARBA" id="ARBA00022723"/>
    </source>
</evidence>
<feature type="compositionally biased region" description="Basic and acidic residues" evidence="12">
    <location>
        <begin position="679"/>
        <end position="691"/>
    </location>
</feature>
<evidence type="ECO:0000259" key="13">
    <source>
        <dbReference type="PROSITE" id="PS50157"/>
    </source>
</evidence>
<dbReference type="PANTHER" id="PTHR24376">
    <property type="entry name" value="ZINC FINGER PROTEIN"/>
    <property type="match status" value="1"/>
</dbReference>
<evidence type="ECO:0000256" key="2">
    <source>
        <dbReference type="ARBA" id="ARBA00006991"/>
    </source>
</evidence>
<dbReference type="FunFam" id="3.30.160.60:FF:000770">
    <property type="entry name" value="zinc finger protein 16"/>
    <property type="match status" value="1"/>
</dbReference>
<dbReference type="SUPFAM" id="SSF57667">
    <property type="entry name" value="beta-beta-alpha zinc fingers"/>
    <property type="match status" value="9"/>
</dbReference>
<feature type="domain" description="C2H2-type" evidence="13">
    <location>
        <begin position="557"/>
        <end position="579"/>
    </location>
</feature>
<dbReference type="SMART" id="SM00355">
    <property type="entry name" value="ZnF_C2H2"/>
    <property type="match status" value="19"/>
</dbReference>
<evidence type="ECO:0000256" key="11">
    <source>
        <dbReference type="PROSITE-ProRule" id="PRU00042"/>
    </source>
</evidence>
<evidence type="ECO:0000256" key="10">
    <source>
        <dbReference type="ARBA" id="ARBA00023242"/>
    </source>
</evidence>
<dbReference type="SMART" id="SM00451">
    <property type="entry name" value="ZnF_U1"/>
    <property type="match status" value="6"/>
</dbReference>
<feature type="domain" description="C2H2-type" evidence="13">
    <location>
        <begin position="1243"/>
        <end position="1265"/>
    </location>
</feature>
<feature type="domain" description="C2H2-type" evidence="13">
    <location>
        <begin position="947"/>
        <end position="974"/>
    </location>
</feature>
<feature type="region of interest" description="Disordered" evidence="12">
    <location>
        <begin position="156"/>
        <end position="180"/>
    </location>
</feature>
<comment type="subcellular location">
    <subcellularLocation>
        <location evidence="1">Nucleus</location>
    </subcellularLocation>
</comment>
<feature type="domain" description="C2H2-type" evidence="13">
    <location>
        <begin position="612"/>
        <end position="635"/>
    </location>
</feature>
<keyword evidence="3" id="KW-0479">Metal-binding</keyword>
<dbReference type="Pfam" id="PF13912">
    <property type="entry name" value="zf-C2H2_6"/>
    <property type="match status" value="2"/>
</dbReference>
<evidence type="ECO:0000256" key="4">
    <source>
        <dbReference type="ARBA" id="ARBA00022737"/>
    </source>
</evidence>
<evidence type="ECO:0000256" key="8">
    <source>
        <dbReference type="ARBA" id="ARBA00023125"/>
    </source>
</evidence>
<feature type="domain" description="C2H2-type" evidence="13">
    <location>
        <begin position="583"/>
        <end position="611"/>
    </location>
</feature>
<feature type="compositionally biased region" description="Low complexity" evidence="12">
    <location>
        <begin position="655"/>
        <end position="670"/>
    </location>
</feature>
<feature type="domain" description="C2H2-type" evidence="13">
    <location>
        <begin position="1014"/>
        <end position="1036"/>
    </location>
</feature>
<dbReference type="Pfam" id="PF12874">
    <property type="entry name" value="zf-met"/>
    <property type="match status" value="3"/>
</dbReference>
<feature type="domain" description="C2H2-type" evidence="13">
    <location>
        <begin position="345"/>
        <end position="369"/>
    </location>
</feature>
<organism evidence="14 15">
    <name type="scientific">Biomphalaria pfeifferi</name>
    <name type="common">Bloodfluke planorb</name>
    <name type="synonym">Freshwater snail</name>
    <dbReference type="NCBI Taxonomy" id="112525"/>
    <lineage>
        <taxon>Eukaryota</taxon>
        <taxon>Metazoa</taxon>
        <taxon>Spiralia</taxon>
        <taxon>Lophotrochozoa</taxon>
        <taxon>Mollusca</taxon>
        <taxon>Gastropoda</taxon>
        <taxon>Heterobranchia</taxon>
        <taxon>Euthyneura</taxon>
        <taxon>Panpulmonata</taxon>
        <taxon>Hygrophila</taxon>
        <taxon>Lymnaeoidea</taxon>
        <taxon>Planorbidae</taxon>
        <taxon>Biomphalaria</taxon>
    </lineage>
</organism>
<feature type="region of interest" description="Disordered" evidence="12">
    <location>
        <begin position="655"/>
        <end position="695"/>
    </location>
</feature>
<feature type="domain" description="C2H2-type" evidence="13">
    <location>
        <begin position="812"/>
        <end position="834"/>
    </location>
</feature>
<dbReference type="InterPro" id="IPR036236">
    <property type="entry name" value="Znf_C2H2_sf"/>
</dbReference>
<feature type="compositionally biased region" description="Polar residues" evidence="12">
    <location>
        <begin position="166"/>
        <end position="180"/>
    </location>
</feature>
<keyword evidence="9" id="KW-0804">Transcription</keyword>